<organism evidence="5 6">
    <name type="scientific">Mangrovihabitans endophyticus</name>
    <dbReference type="NCBI Taxonomy" id="1751298"/>
    <lineage>
        <taxon>Bacteria</taxon>
        <taxon>Bacillati</taxon>
        <taxon>Actinomycetota</taxon>
        <taxon>Actinomycetes</taxon>
        <taxon>Micromonosporales</taxon>
        <taxon>Micromonosporaceae</taxon>
        <taxon>Mangrovihabitans</taxon>
    </lineage>
</organism>
<evidence type="ECO:0000313" key="6">
    <source>
        <dbReference type="Proteomes" id="UP000656042"/>
    </source>
</evidence>
<evidence type="ECO:0000256" key="2">
    <source>
        <dbReference type="ARBA" id="ARBA00022679"/>
    </source>
</evidence>
<dbReference type="GO" id="GO:0016758">
    <property type="term" value="F:hexosyltransferase activity"/>
    <property type="evidence" value="ECO:0007669"/>
    <property type="project" value="TreeGrafter"/>
</dbReference>
<dbReference type="PANTHER" id="PTHR45947">
    <property type="entry name" value="SULFOQUINOVOSYL TRANSFERASE SQD2"/>
    <property type="match status" value="1"/>
</dbReference>
<reference evidence="5" key="1">
    <citation type="journal article" date="2014" name="Int. J. Syst. Evol. Microbiol.">
        <title>Complete genome sequence of Corynebacterium casei LMG S-19264T (=DSM 44701T), isolated from a smear-ripened cheese.</title>
        <authorList>
            <consortium name="US DOE Joint Genome Institute (JGI-PGF)"/>
            <person name="Walter F."/>
            <person name="Albersmeier A."/>
            <person name="Kalinowski J."/>
            <person name="Ruckert C."/>
        </authorList>
    </citation>
    <scope>NUCLEOTIDE SEQUENCE</scope>
    <source>
        <strain evidence="5">CGMCC 4.7299</strain>
    </source>
</reference>
<evidence type="ECO:0000313" key="5">
    <source>
        <dbReference type="EMBL" id="GGL07977.1"/>
    </source>
</evidence>
<gene>
    <name evidence="5" type="ORF">GCM10012284_48050</name>
</gene>
<dbReference type="PANTHER" id="PTHR45947:SF3">
    <property type="entry name" value="SULFOQUINOVOSYL TRANSFERASE SQD2"/>
    <property type="match status" value="1"/>
</dbReference>
<dbReference type="Gene3D" id="3.40.50.2000">
    <property type="entry name" value="Glycogen Phosphorylase B"/>
    <property type="match status" value="2"/>
</dbReference>
<evidence type="ECO:0000256" key="3">
    <source>
        <dbReference type="SAM" id="MobiDB-lite"/>
    </source>
</evidence>
<dbReference type="EMBL" id="BMMX01000028">
    <property type="protein sequence ID" value="GGL07977.1"/>
    <property type="molecule type" value="Genomic_DNA"/>
</dbReference>
<dbReference type="InterPro" id="IPR028098">
    <property type="entry name" value="Glyco_trans_4-like_N"/>
</dbReference>
<dbReference type="Pfam" id="PF13439">
    <property type="entry name" value="Glyco_transf_4"/>
    <property type="match status" value="1"/>
</dbReference>
<dbReference type="CDD" id="cd03801">
    <property type="entry name" value="GT4_PimA-like"/>
    <property type="match status" value="1"/>
</dbReference>
<keyword evidence="1" id="KW-0328">Glycosyltransferase</keyword>
<reference evidence="5" key="2">
    <citation type="submission" date="2020-09" db="EMBL/GenBank/DDBJ databases">
        <authorList>
            <person name="Sun Q."/>
            <person name="Zhou Y."/>
        </authorList>
    </citation>
    <scope>NUCLEOTIDE SEQUENCE</scope>
    <source>
        <strain evidence="5">CGMCC 4.7299</strain>
    </source>
</reference>
<comment type="caution">
    <text evidence="5">The sequence shown here is derived from an EMBL/GenBank/DDBJ whole genome shotgun (WGS) entry which is preliminary data.</text>
</comment>
<dbReference type="RefSeq" id="WP_189081561.1">
    <property type="nucleotide sequence ID" value="NZ_BMMX01000028.1"/>
</dbReference>
<keyword evidence="6" id="KW-1185">Reference proteome</keyword>
<dbReference type="Pfam" id="PF13692">
    <property type="entry name" value="Glyco_trans_1_4"/>
    <property type="match status" value="1"/>
</dbReference>
<evidence type="ECO:0000256" key="1">
    <source>
        <dbReference type="ARBA" id="ARBA00022676"/>
    </source>
</evidence>
<dbReference type="AlphaFoldDB" id="A0A8J3FR14"/>
<dbReference type="InterPro" id="IPR050194">
    <property type="entry name" value="Glycosyltransferase_grp1"/>
</dbReference>
<dbReference type="Proteomes" id="UP000656042">
    <property type="component" value="Unassembled WGS sequence"/>
</dbReference>
<name>A0A8J3FR14_9ACTN</name>
<evidence type="ECO:0000259" key="4">
    <source>
        <dbReference type="Pfam" id="PF13439"/>
    </source>
</evidence>
<proteinExistence type="predicted"/>
<protein>
    <submittedName>
        <fullName evidence="5">Glycosyl transferase</fullName>
    </submittedName>
</protein>
<feature type="domain" description="Glycosyltransferase subfamily 4-like N-terminal" evidence="4">
    <location>
        <begin position="104"/>
        <end position="262"/>
    </location>
</feature>
<accession>A0A8J3FR14</accession>
<feature type="region of interest" description="Disordered" evidence="3">
    <location>
        <begin position="32"/>
        <end position="59"/>
    </location>
</feature>
<dbReference type="SUPFAM" id="SSF53756">
    <property type="entry name" value="UDP-Glycosyltransferase/glycogen phosphorylase"/>
    <property type="match status" value="1"/>
</dbReference>
<sequence>MRTIVAATSLDPPSVPLGATLSLHDLHASGGEEALAAGPPRPAVIRPRRSPESDAVPATRDAGLATDRAVPEMRYARQSTRPADPGWRPLRIAMIGQKGVPATYGGIERHVEELSSRLVALGHEVTVYCRRSYEDRPPLQHRGVRLRPVPTVASKHLDAIVHAATSTVAALRDRPDIVHYHGLGPGLVAPLPRYLSGVRVVQTAHGLDQQRAKWSRVARAALDAAHWMSGHVPHARVAVSRTLEAHYRQRFPGEVRYIPNGVGEPRRVPAAAITDRFALLPGGYVLLVGRLVPEKAAEMLIRAFRRVRTDLRLAVVGGSAFTDGYVRHLHAVAAADPRVVFTGFAYEDLLAELYTNAAVFVQPSRLEGLPLTLLEAGAYGLPLVASDIAPHRELLGVDGPGHRLFRDGDEDDLVRALSQALDGDAAERHGALEHGAHLRAAYTWDGAAREVERLYLSLVGSRSRRGRPG</sequence>
<keyword evidence="2 5" id="KW-0808">Transferase</keyword>
<dbReference type="GO" id="GO:1901137">
    <property type="term" value="P:carbohydrate derivative biosynthetic process"/>
    <property type="evidence" value="ECO:0007669"/>
    <property type="project" value="UniProtKB-ARBA"/>
</dbReference>